<gene>
    <name evidence="2" type="ORF">AAP_04318</name>
</gene>
<dbReference type="VEuPathDB" id="FungiDB:AAP_04318"/>
<name>A0A162I7A3_9EURO</name>
<evidence type="ECO:0000313" key="2">
    <source>
        <dbReference type="EMBL" id="KZZ89563.1"/>
    </source>
</evidence>
<comment type="caution">
    <text evidence="2">The sequence shown here is derived from an EMBL/GenBank/DDBJ whole genome shotgun (WGS) entry which is preliminary data.</text>
</comment>
<evidence type="ECO:0000313" key="3">
    <source>
        <dbReference type="Proteomes" id="UP000242877"/>
    </source>
</evidence>
<feature type="compositionally biased region" description="Basic and acidic residues" evidence="1">
    <location>
        <begin position="36"/>
        <end position="52"/>
    </location>
</feature>
<organism evidence="2 3">
    <name type="scientific">Ascosphaera apis ARSEF 7405</name>
    <dbReference type="NCBI Taxonomy" id="392613"/>
    <lineage>
        <taxon>Eukaryota</taxon>
        <taxon>Fungi</taxon>
        <taxon>Dikarya</taxon>
        <taxon>Ascomycota</taxon>
        <taxon>Pezizomycotina</taxon>
        <taxon>Eurotiomycetes</taxon>
        <taxon>Eurotiomycetidae</taxon>
        <taxon>Onygenales</taxon>
        <taxon>Ascosphaeraceae</taxon>
        <taxon>Ascosphaera</taxon>
    </lineage>
</organism>
<dbReference type="Proteomes" id="UP000242877">
    <property type="component" value="Unassembled WGS sequence"/>
</dbReference>
<dbReference type="OrthoDB" id="4206272at2759"/>
<feature type="compositionally biased region" description="Polar residues" evidence="1">
    <location>
        <begin position="520"/>
        <end position="533"/>
    </location>
</feature>
<feature type="compositionally biased region" description="Basic and acidic residues" evidence="1">
    <location>
        <begin position="96"/>
        <end position="105"/>
    </location>
</feature>
<sequence>MSTAVAPLSAAPMASMTAANSSSKSNGTLTPSTSSSRDRAERETPRRRENPSPRDGFAFPATSTATGSSRLSNAVSPHRRSPDGTGAGGISANTSSERETIEYRNGRINGKGRSPLVQELHLRESDGTRDMRQRQSEERVSSSSSDKIAVKREPSASPNLNANSKDKAPSAILTASGGSNGHSSSHSSSGAASKERPTAVRHRPRRLDVSLANTIVAPRGAMTAREGPTSNMHDIGIACLSPGFQPQDATMEDKVQRSAAVREQQRLLIEQRLQKGACGGSNLATSREAVPVTADLPTTNEDAGRESAATANPGLGSTSNSFNPSKSTNASGRTASGRRGPPTLSINAAAANQLSHERVIQSAPLNRSFPGRFAEVSVNSQPPIEHGGFVRHSTHGQAHQYGQSARPVHDSPGHPAYQQPAHGPTAQTNRLPSITDVFSGMTPANGNRTESSNDRSVNKPATAETSPETTRVREYKSAEEAVQDLAGGREELLPRLVHYSGPSTHERETRPIHGHRRHISINNPQDVRISPQSAARHMSSLRRRTRAEYENDNGSPPLGNGPGPEPRHTLSTHSRSKPVGPAASMYRPSLPSLPNTSATTHQHHYHQSSAALSPRVPPAQYGYNDSRKFPSPVSRPTLSVPTAHHGDSPNGHVTQDRARIEQAKKEEFLDLMSKAWDLFHSS</sequence>
<feature type="region of interest" description="Disordered" evidence="1">
    <location>
        <begin position="1"/>
        <end position="207"/>
    </location>
</feature>
<feature type="compositionally biased region" description="Polar residues" evidence="1">
    <location>
        <begin position="315"/>
        <end position="334"/>
    </location>
</feature>
<dbReference type="EMBL" id="AZGZ01000020">
    <property type="protein sequence ID" value="KZZ89563.1"/>
    <property type="molecule type" value="Genomic_DNA"/>
</dbReference>
<protein>
    <submittedName>
        <fullName evidence="2">Uncharacterized protein</fullName>
    </submittedName>
</protein>
<feature type="region of interest" description="Disordered" evidence="1">
    <location>
        <begin position="277"/>
        <end position="344"/>
    </location>
</feature>
<dbReference type="AlphaFoldDB" id="A0A162I7A3"/>
<feature type="compositionally biased region" description="Polar residues" evidence="1">
    <location>
        <begin position="17"/>
        <end position="35"/>
    </location>
</feature>
<feature type="compositionally biased region" description="Polar residues" evidence="1">
    <location>
        <begin position="61"/>
        <end position="75"/>
    </location>
</feature>
<feature type="compositionally biased region" description="Basic and acidic residues" evidence="1">
    <location>
        <begin position="120"/>
        <end position="140"/>
    </location>
</feature>
<proteinExistence type="predicted"/>
<feature type="compositionally biased region" description="Low complexity" evidence="1">
    <location>
        <begin position="175"/>
        <end position="192"/>
    </location>
</feature>
<feature type="region of interest" description="Disordered" evidence="1">
    <location>
        <begin position="378"/>
        <end position="477"/>
    </location>
</feature>
<feature type="region of interest" description="Disordered" evidence="1">
    <location>
        <begin position="501"/>
        <end position="659"/>
    </location>
</feature>
<keyword evidence="3" id="KW-1185">Reference proteome</keyword>
<reference evidence="2 3" key="1">
    <citation type="journal article" date="2016" name="Genome Biol. Evol.">
        <title>Divergent and convergent evolution of fungal pathogenicity.</title>
        <authorList>
            <person name="Shang Y."/>
            <person name="Xiao G."/>
            <person name="Zheng P."/>
            <person name="Cen K."/>
            <person name="Zhan S."/>
            <person name="Wang C."/>
        </authorList>
    </citation>
    <scope>NUCLEOTIDE SEQUENCE [LARGE SCALE GENOMIC DNA]</scope>
    <source>
        <strain evidence="2 3">ARSEF 7405</strain>
    </source>
</reference>
<accession>A0A162I7A3</accession>
<evidence type="ECO:0000256" key="1">
    <source>
        <dbReference type="SAM" id="MobiDB-lite"/>
    </source>
</evidence>